<dbReference type="PANTHER" id="PTHR35317:SF35">
    <property type="entry name" value="DUF4219 DOMAIN-CONTAINING PROTEIN"/>
    <property type="match status" value="1"/>
</dbReference>
<sequence>MVFKQIYKYKSEKEVWDMLQNAHEATSVVKRFKLQILTTKFENLRMQENETIGEFYAKLCDFSNQAFAFGGDYSNAKLAKKVLRSLLDRFSIKATTIEEVKDIDTMCIDEPIGSLQTF</sequence>
<dbReference type="Proteomes" id="UP000032304">
    <property type="component" value="Chromosome 2"/>
</dbReference>
<dbReference type="Gramene" id="KJB14009">
    <property type="protein sequence ID" value="KJB14009"/>
    <property type="gene ID" value="B456_002G106200"/>
</dbReference>
<organism evidence="1 2">
    <name type="scientific">Gossypium raimondii</name>
    <name type="common">Peruvian cotton</name>
    <name type="synonym">Gossypium klotzschianum subsp. raimondii</name>
    <dbReference type="NCBI Taxonomy" id="29730"/>
    <lineage>
        <taxon>Eukaryota</taxon>
        <taxon>Viridiplantae</taxon>
        <taxon>Streptophyta</taxon>
        <taxon>Embryophyta</taxon>
        <taxon>Tracheophyta</taxon>
        <taxon>Spermatophyta</taxon>
        <taxon>Magnoliopsida</taxon>
        <taxon>eudicotyledons</taxon>
        <taxon>Gunneridae</taxon>
        <taxon>Pentapetalae</taxon>
        <taxon>rosids</taxon>
        <taxon>malvids</taxon>
        <taxon>Malvales</taxon>
        <taxon>Malvaceae</taxon>
        <taxon>Malvoideae</taxon>
        <taxon>Gossypium</taxon>
    </lineage>
</organism>
<evidence type="ECO:0000313" key="1">
    <source>
        <dbReference type="EMBL" id="KJB14009.1"/>
    </source>
</evidence>
<evidence type="ECO:0008006" key="3">
    <source>
        <dbReference type="Google" id="ProtNLM"/>
    </source>
</evidence>
<keyword evidence="2" id="KW-1185">Reference proteome</keyword>
<dbReference type="PANTHER" id="PTHR35317">
    <property type="entry name" value="OS04G0629600 PROTEIN"/>
    <property type="match status" value="1"/>
</dbReference>
<dbReference type="eggNOG" id="KOG0017">
    <property type="taxonomic scope" value="Eukaryota"/>
</dbReference>
<dbReference type="EMBL" id="CM001741">
    <property type="protein sequence ID" value="KJB14009.1"/>
    <property type="molecule type" value="Genomic_DNA"/>
</dbReference>
<accession>A0A0D2Q3U1</accession>
<gene>
    <name evidence="1" type="ORF">B456_002G106200</name>
</gene>
<dbReference type="AlphaFoldDB" id="A0A0D2Q3U1"/>
<proteinExistence type="predicted"/>
<dbReference type="Pfam" id="PF14223">
    <property type="entry name" value="Retrotran_gag_2"/>
    <property type="match status" value="1"/>
</dbReference>
<protein>
    <recommendedName>
        <fullName evidence="3">Retrotransposon gag domain-containing protein</fullName>
    </recommendedName>
</protein>
<reference evidence="1 2" key="1">
    <citation type="journal article" date="2012" name="Nature">
        <title>Repeated polyploidization of Gossypium genomes and the evolution of spinnable cotton fibres.</title>
        <authorList>
            <person name="Paterson A.H."/>
            <person name="Wendel J.F."/>
            <person name="Gundlach H."/>
            <person name="Guo H."/>
            <person name="Jenkins J."/>
            <person name="Jin D."/>
            <person name="Llewellyn D."/>
            <person name="Showmaker K.C."/>
            <person name="Shu S."/>
            <person name="Udall J."/>
            <person name="Yoo M.J."/>
            <person name="Byers R."/>
            <person name="Chen W."/>
            <person name="Doron-Faigenboim A."/>
            <person name="Duke M.V."/>
            <person name="Gong L."/>
            <person name="Grimwood J."/>
            <person name="Grover C."/>
            <person name="Grupp K."/>
            <person name="Hu G."/>
            <person name="Lee T.H."/>
            <person name="Li J."/>
            <person name="Lin L."/>
            <person name="Liu T."/>
            <person name="Marler B.S."/>
            <person name="Page J.T."/>
            <person name="Roberts A.W."/>
            <person name="Romanel E."/>
            <person name="Sanders W.S."/>
            <person name="Szadkowski E."/>
            <person name="Tan X."/>
            <person name="Tang H."/>
            <person name="Xu C."/>
            <person name="Wang J."/>
            <person name="Wang Z."/>
            <person name="Zhang D."/>
            <person name="Zhang L."/>
            <person name="Ashrafi H."/>
            <person name="Bedon F."/>
            <person name="Bowers J.E."/>
            <person name="Brubaker C.L."/>
            <person name="Chee P.W."/>
            <person name="Das S."/>
            <person name="Gingle A.R."/>
            <person name="Haigler C.H."/>
            <person name="Harker D."/>
            <person name="Hoffmann L.V."/>
            <person name="Hovav R."/>
            <person name="Jones D.C."/>
            <person name="Lemke C."/>
            <person name="Mansoor S."/>
            <person name="ur Rahman M."/>
            <person name="Rainville L.N."/>
            <person name="Rambani A."/>
            <person name="Reddy U.K."/>
            <person name="Rong J.K."/>
            <person name="Saranga Y."/>
            <person name="Scheffler B.E."/>
            <person name="Scheffler J.A."/>
            <person name="Stelly D.M."/>
            <person name="Triplett B.A."/>
            <person name="Van Deynze A."/>
            <person name="Vaslin M.F."/>
            <person name="Waghmare V.N."/>
            <person name="Walford S.A."/>
            <person name="Wright R.J."/>
            <person name="Zaki E.A."/>
            <person name="Zhang T."/>
            <person name="Dennis E.S."/>
            <person name="Mayer K.F."/>
            <person name="Peterson D.G."/>
            <person name="Rokhsar D.S."/>
            <person name="Wang X."/>
            <person name="Schmutz J."/>
        </authorList>
    </citation>
    <scope>NUCLEOTIDE SEQUENCE [LARGE SCALE GENOMIC DNA]</scope>
</reference>
<name>A0A0D2Q3U1_GOSRA</name>
<dbReference type="OMA" id="NTLTHED"/>
<evidence type="ECO:0000313" key="2">
    <source>
        <dbReference type="Proteomes" id="UP000032304"/>
    </source>
</evidence>